<evidence type="ECO:0000256" key="5">
    <source>
        <dbReference type="ARBA" id="ARBA00022989"/>
    </source>
</evidence>
<gene>
    <name evidence="9" type="ORF">B4O97_10070</name>
</gene>
<keyword evidence="3" id="KW-1003">Cell membrane</keyword>
<dbReference type="GO" id="GO:0055085">
    <property type="term" value="P:transmembrane transport"/>
    <property type="evidence" value="ECO:0007669"/>
    <property type="project" value="InterPro"/>
</dbReference>
<evidence type="ECO:0000256" key="4">
    <source>
        <dbReference type="ARBA" id="ARBA00022692"/>
    </source>
</evidence>
<dbReference type="OrthoDB" id="9804353at2"/>
<keyword evidence="6 7" id="KW-0472">Membrane</keyword>
<evidence type="ECO:0000256" key="3">
    <source>
        <dbReference type="ARBA" id="ARBA00022475"/>
    </source>
</evidence>
<name>A0A1Y1RXI7_9SPIO</name>
<dbReference type="PANTHER" id="PTHR30151:SF20">
    <property type="entry name" value="ABC TRANSPORTER PERMEASE PROTEIN HI_0355-RELATED"/>
    <property type="match status" value="1"/>
</dbReference>
<dbReference type="SUPFAM" id="SSF161098">
    <property type="entry name" value="MetI-like"/>
    <property type="match status" value="1"/>
</dbReference>
<dbReference type="CDD" id="cd06261">
    <property type="entry name" value="TM_PBP2"/>
    <property type="match status" value="1"/>
</dbReference>
<feature type="domain" description="ABC transmembrane type-1" evidence="8">
    <location>
        <begin position="46"/>
        <end position="226"/>
    </location>
</feature>
<feature type="transmembrane region" description="Helical" evidence="7">
    <location>
        <begin position="112"/>
        <end position="131"/>
    </location>
</feature>
<protein>
    <submittedName>
        <fullName evidence="9">ABC transporter permease</fullName>
    </submittedName>
</protein>
<evidence type="ECO:0000313" key="9">
    <source>
        <dbReference type="EMBL" id="ORC35074.1"/>
    </source>
</evidence>
<comment type="similarity">
    <text evidence="7">Belongs to the binding-protein-dependent transport system permease family.</text>
</comment>
<dbReference type="PANTHER" id="PTHR30151">
    <property type="entry name" value="ALKANE SULFONATE ABC TRANSPORTER-RELATED, MEMBRANE SUBUNIT"/>
    <property type="match status" value="1"/>
</dbReference>
<feature type="transmembrane region" description="Helical" evidence="7">
    <location>
        <begin position="46"/>
        <end position="69"/>
    </location>
</feature>
<evidence type="ECO:0000256" key="1">
    <source>
        <dbReference type="ARBA" id="ARBA00004651"/>
    </source>
</evidence>
<dbReference type="GO" id="GO:0005886">
    <property type="term" value="C:plasma membrane"/>
    <property type="evidence" value="ECO:0007669"/>
    <property type="project" value="UniProtKB-SubCell"/>
</dbReference>
<dbReference type="Proteomes" id="UP000192343">
    <property type="component" value="Unassembled WGS sequence"/>
</dbReference>
<organism evidence="9 10">
    <name type="scientific">Marispirochaeta aestuarii</name>
    <dbReference type="NCBI Taxonomy" id="1963862"/>
    <lineage>
        <taxon>Bacteria</taxon>
        <taxon>Pseudomonadati</taxon>
        <taxon>Spirochaetota</taxon>
        <taxon>Spirochaetia</taxon>
        <taxon>Spirochaetales</taxon>
        <taxon>Spirochaetaceae</taxon>
        <taxon>Marispirochaeta</taxon>
    </lineage>
</organism>
<evidence type="ECO:0000313" key="10">
    <source>
        <dbReference type="Proteomes" id="UP000192343"/>
    </source>
</evidence>
<dbReference type="InterPro" id="IPR000515">
    <property type="entry name" value="MetI-like"/>
</dbReference>
<feature type="transmembrane region" description="Helical" evidence="7">
    <location>
        <begin position="81"/>
        <end position="106"/>
    </location>
</feature>
<dbReference type="Gene3D" id="1.10.3720.10">
    <property type="entry name" value="MetI-like"/>
    <property type="match status" value="1"/>
</dbReference>
<dbReference type="STRING" id="1963862.B4O97_10070"/>
<comment type="caution">
    <text evidence="9">The sequence shown here is derived from an EMBL/GenBank/DDBJ whole genome shotgun (WGS) entry which is preliminary data.</text>
</comment>
<keyword evidence="5 7" id="KW-1133">Transmembrane helix</keyword>
<proteinExistence type="inferred from homology"/>
<keyword evidence="4 7" id="KW-0812">Transmembrane</keyword>
<feature type="transmembrane region" description="Helical" evidence="7">
    <location>
        <begin position="177"/>
        <end position="196"/>
    </location>
</feature>
<reference evidence="9 10" key="1">
    <citation type="submission" date="2017-03" db="EMBL/GenBank/DDBJ databases">
        <title>Draft Genome sequence of Marispirochaeta sp. strain JC444.</title>
        <authorList>
            <person name="Shivani Y."/>
            <person name="Subhash Y."/>
            <person name="Sasikala C."/>
            <person name="Ramana C."/>
        </authorList>
    </citation>
    <scope>NUCLEOTIDE SEQUENCE [LARGE SCALE GENOMIC DNA]</scope>
    <source>
        <strain evidence="9 10">JC444</strain>
    </source>
</reference>
<evidence type="ECO:0000259" key="8">
    <source>
        <dbReference type="PROSITE" id="PS50928"/>
    </source>
</evidence>
<evidence type="ECO:0000256" key="6">
    <source>
        <dbReference type="ARBA" id="ARBA00023136"/>
    </source>
</evidence>
<dbReference type="AlphaFoldDB" id="A0A1Y1RXI7"/>
<evidence type="ECO:0000256" key="7">
    <source>
        <dbReference type="RuleBase" id="RU363032"/>
    </source>
</evidence>
<dbReference type="PROSITE" id="PS50928">
    <property type="entry name" value="ABC_TM1"/>
    <property type="match status" value="1"/>
</dbReference>
<dbReference type="Pfam" id="PF00528">
    <property type="entry name" value="BPD_transp_1"/>
    <property type="match status" value="1"/>
</dbReference>
<sequence length="245" mass="27133">MAAGLLFILLWEAFCRLLGLAEYILPAPSAITAALVRQFDLMLPHIGVTLFTAMSGFILSLLVAAFFSLIMDLFPVLRRALYPYIVVSQTVPIIFIYPLFLIWFGFGLTAKVVVVVLVCFFPVAVSLIDGLQNTDPDLIDLFRGMRAKPLQIFLQVRLPGALPNLFSGLRIAATYSVMGAVIGEWLGAQTGMGVYMMRSYKTFNTPRVFAAILVVVIVSLMVFAAVSLAERFFLSWKYANLRSKS</sequence>
<dbReference type="InterPro" id="IPR035906">
    <property type="entry name" value="MetI-like_sf"/>
</dbReference>
<evidence type="ECO:0000256" key="2">
    <source>
        <dbReference type="ARBA" id="ARBA00022448"/>
    </source>
</evidence>
<accession>A0A1Y1RXI7</accession>
<dbReference type="EMBL" id="MWQY01000010">
    <property type="protein sequence ID" value="ORC35074.1"/>
    <property type="molecule type" value="Genomic_DNA"/>
</dbReference>
<keyword evidence="10" id="KW-1185">Reference proteome</keyword>
<keyword evidence="2 7" id="KW-0813">Transport</keyword>
<feature type="transmembrane region" description="Helical" evidence="7">
    <location>
        <begin position="208"/>
        <end position="229"/>
    </location>
</feature>
<comment type="subcellular location">
    <subcellularLocation>
        <location evidence="1 7">Cell membrane</location>
        <topology evidence="1 7">Multi-pass membrane protein</topology>
    </subcellularLocation>
</comment>